<comment type="caution">
    <text evidence="1">The sequence shown here is derived from an EMBL/GenBank/DDBJ whole genome shotgun (WGS) entry which is preliminary data.</text>
</comment>
<evidence type="ECO:0000313" key="1">
    <source>
        <dbReference type="EMBL" id="GLS24928.1"/>
    </source>
</evidence>
<name>A0AA37T4E8_9GAMM</name>
<protein>
    <recommendedName>
        <fullName evidence="3">DUF4241 domain-containing protein</fullName>
    </recommendedName>
</protein>
<dbReference type="EMBL" id="BSPD01000020">
    <property type="protein sequence ID" value="GLS24928.1"/>
    <property type="molecule type" value="Genomic_DNA"/>
</dbReference>
<sequence>MYGEPIYENNEFFTAFPEADEVFYSEVEKERFLPLGTFHLQTDEGQHDVLIAAPIGDEVAMIGKENYGEYCGETWLTYSKVNGRWKLDCSADQLLDFGVCFEEASQIFFNLRRIFELNGFLAEPLSEVRVFPKGAKKIPLFQLQSYARCGYNWCGDIKENFSCVLSDVVDGLPKSPYGRDRKLSIFDGEGNAYTYLGYTFTKALAPDLFYFYNLATERVLVVHEFD</sequence>
<evidence type="ECO:0000313" key="2">
    <source>
        <dbReference type="Proteomes" id="UP001156870"/>
    </source>
</evidence>
<dbReference type="AlphaFoldDB" id="A0AA37T4E8"/>
<proteinExistence type="predicted"/>
<evidence type="ECO:0008006" key="3">
    <source>
        <dbReference type="Google" id="ProtNLM"/>
    </source>
</evidence>
<organism evidence="1 2">
    <name type="scientific">Marinibactrum halimedae</name>
    <dbReference type="NCBI Taxonomy" id="1444977"/>
    <lineage>
        <taxon>Bacteria</taxon>
        <taxon>Pseudomonadati</taxon>
        <taxon>Pseudomonadota</taxon>
        <taxon>Gammaproteobacteria</taxon>
        <taxon>Cellvibrionales</taxon>
        <taxon>Cellvibrionaceae</taxon>
        <taxon>Marinibactrum</taxon>
    </lineage>
</organism>
<gene>
    <name evidence="1" type="ORF">GCM10007877_06420</name>
</gene>
<keyword evidence="2" id="KW-1185">Reference proteome</keyword>
<accession>A0AA37T4E8</accession>
<dbReference type="RefSeq" id="WP_232592254.1">
    <property type="nucleotide sequence ID" value="NZ_BSPD01000020.1"/>
</dbReference>
<dbReference type="Proteomes" id="UP001156870">
    <property type="component" value="Unassembled WGS sequence"/>
</dbReference>
<reference evidence="1 2" key="1">
    <citation type="journal article" date="2014" name="Int. J. Syst. Evol. Microbiol.">
        <title>Complete genome sequence of Corynebacterium casei LMG S-19264T (=DSM 44701T), isolated from a smear-ripened cheese.</title>
        <authorList>
            <consortium name="US DOE Joint Genome Institute (JGI-PGF)"/>
            <person name="Walter F."/>
            <person name="Albersmeier A."/>
            <person name="Kalinowski J."/>
            <person name="Ruckert C."/>
        </authorList>
    </citation>
    <scope>NUCLEOTIDE SEQUENCE [LARGE SCALE GENOMIC DNA]</scope>
    <source>
        <strain evidence="1 2">NBRC 110095</strain>
    </source>
</reference>